<dbReference type="InterPro" id="IPR004841">
    <property type="entry name" value="AA-permease/SLC12A_dom"/>
</dbReference>
<dbReference type="PANTHER" id="PTHR11827:SF72">
    <property type="entry name" value="GH08340P"/>
    <property type="match status" value="1"/>
</dbReference>
<keyword evidence="3 6" id="KW-1133">Transmembrane helix</keyword>
<name>A0ABQ0CNW2_9HYPO</name>
<evidence type="ECO:0000313" key="9">
    <source>
        <dbReference type="EMBL" id="GAB0135133.1"/>
    </source>
</evidence>
<feature type="transmembrane region" description="Helical" evidence="6">
    <location>
        <begin position="343"/>
        <end position="360"/>
    </location>
</feature>
<keyword evidence="4 6" id="KW-0472">Membrane</keyword>
<dbReference type="PANTHER" id="PTHR11827">
    <property type="entry name" value="SOLUTE CARRIER FAMILY 12, CATION COTRANSPORTERS"/>
    <property type="match status" value="1"/>
</dbReference>
<comment type="subcellular location">
    <subcellularLocation>
        <location evidence="1">Membrane</location>
        <topology evidence="1">Multi-pass membrane protein</topology>
    </subcellularLocation>
</comment>
<accession>A0ABQ0CNW2</accession>
<evidence type="ECO:0000259" key="8">
    <source>
        <dbReference type="Pfam" id="PF03522"/>
    </source>
</evidence>
<feature type="transmembrane region" description="Helical" evidence="6">
    <location>
        <begin position="366"/>
        <end position="387"/>
    </location>
</feature>
<feature type="transmembrane region" description="Helical" evidence="6">
    <location>
        <begin position="12"/>
        <end position="34"/>
    </location>
</feature>
<dbReference type="Pfam" id="PF00324">
    <property type="entry name" value="AA_permease"/>
    <property type="match status" value="1"/>
</dbReference>
<feature type="compositionally biased region" description="Low complexity" evidence="5">
    <location>
        <begin position="1119"/>
        <end position="1134"/>
    </location>
</feature>
<feature type="transmembrane region" description="Helical" evidence="6">
    <location>
        <begin position="157"/>
        <end position="176"/>
    </location>
</feature>
<comment type="caution">
    <text evidence="9">The sequence shown here is derived from an EMBL/GenBank/DDBJ whole genome shotgun (WGS) entry which is preliminary data.</text>
</comment>
<feature type="region of interest" description="Disordered" evidence="5">
    <location>
        <begin position="595"/>
        <end position="625"/>
    </location>
</feature>
<feature type="domain" description="SLC12A transporter C-terminal" evidence="8">
    <location>
        <begin position="1226"/>
        <end position="1290"/>
    </location>
</feature>
<feature type="compositionally biased region" description="Basic and acidic residues" evidence="5">
    <location>
        <begin position="917"/>
        <end position="928"/>
    </location>
</feature>
<proteinExistence type="predicted"/>
<feature type="transmembrane region" description="Helical" evidence="6">
    <location>
        <begin position="219"/>
        <end position="240"/>
    </location>
</feature>
<organism evidence="9 10">
    <name type="scientific">Epichloe bromicola</name>
    <dbReference type="NCBI Taxonomy" id="79588"/>
    <lineage>
        <taxon>Eukaryota</taxon>
        <taxon>Fungi</taxon>
        <taxon>Dikarya</taxon>
        <taxon>Ascomycota</taxon>
        <taxon>Pezizomycotina</taxon>
        <taxon>Sordariomycetes</taxon>
        <taxon>Hypocreomycetidae</taxon>
        <taxon>Hypocreales</taxon>
        <taxon>Clavicipitaceae</taxon>
        <taxon>Epichloe</taxon>
    </lineage>
</organism>
<evidence type="ECO:0000256" key="2">
    <source>
        <dbReference type="ARBA" id="ARBA00022692"/>
    </source>
</evidence>
<dbReference type="InterPro" id="IPR004842">
    <property type="entry name" value="SLC12A_fam"/>
</dbReference>
<feature type="domain" description="Amino acid permease/ SLC12A" evidence="7">
    <location>
        <begin position="19"/>
        <end position="479"/>
    </location>
</feature>
<feature type="compositionally biased region" description="Polar residues" evidence="5">
    <location>
        <begin position="1168"/>
        <end position="1179"/>
    </location>
</feature>
<reference evidence="10" key="1">
    <citation type="submission" date="2024-06" db="EMBL/GenBank/DDBJ databases">
        <title>Draft Genome Sequences of Epichloe bromicola Strains Isolated from Elymus ciliaris.</title>
        <authorList>
            <consortium name="Epichloe bromicola genome sequencing consortium"/>
            <person name="Miura A."/>
            <person name="Imano S."/>
            <person name="Ashida A."/>
            <person name="Sato I."/>
            <person name="Chiba S."/>
            <person name="Tanaka A."/>
            <person name="Camagna M."/>
            <person name="Takemoto D."/>
        </authorList>
    </citation>
    <scope>NUCLEOTIDE SEQUENCE [LARGE SCALE GENOMIC DNA]</scope>
    <source>
        <strain evidence="10">DP</strain>
    </source>
</reference>
<feature type="compositionally biased region" description="Low complexity" evidence="5">
    <location>
        <begin position="1049"/>
        <end position="1063"/>
    </location>
</feature>
<feature type="compositionally biased region" description="Low complexity" evidence="5">
    <location>
        <begin position="1072"/>
        <end position="1084"/>
    </location>
</feature>
<feature type="transmembrane region" description="Helical" evidence="6">
    <location>
        <begin position="295"/>
        <end position="322"/>
    </location>
</feature>
<evidence type="ECO:0000256" key="4">
    <source>
        <dbReference type="ARBA" id="ARBA00023136"/>
    </source>
</evidence>
<dbReference type="EMBL" id="BAAFGZ010000112">
    <property type="protein sequence ID" value="GAB0135133.1"/>
    <property type="molecule type" value="Genomic_DNA"/>
</dbReference>
<keyword evidence="10" id="KW-1185">Reference proteome</keyword>
<dbReference type="Pfam" id="PF03522">
    <property type="entry name" value="SLC12"/>
    <property type="match status" value="2"/>
</dbReference>
<keyword evidence="2 6" id="KW-0812">Transmembrane</keyword>
<evidence type="ECO:0000259" key="7">
    <source>
        <dbReference type="Pfam" id="PF00324"/>
    </source>
</evidence>
<feature type="transmembrane region" description="Helical" evidence="6">
    <location>
        <begin position="130"/>
        <end position="150"/>
    </location>
</feature>
<sequence length="1294" mass="142090">MEARKSSKLGLVSGVYIPVCLNIMSILMFLRFGLILGQVGFVGIVGLLVTAYCVDLLTTLSLSAIASNGEVKGGGAYYLISRSLGPEFGGSIGILFFLAQALNTAMNIVGLLDCIRLNVGAAFPQEYWEIYGLQTAALLLCTGMCLLGSATFSKASNLLLVILTVAVVSIPLSALFKTPFIDEDVGIIYTGIDLNTLARNFLPNSDDKMYLGLATFRDLFGILFPATSGIFAGASMSGDLKNPSKAIPKGTLWAMLTTFIVYFIVVLSMACTISRDSLLSNANIVSLTNLSAPLILAGECAVTLFSALMGIIGSAKLFQALAKDKLLPGLSIFGRGTKKNDEPILAILLTYSIAQAALLADLNQIATFISMGYQMTFFVMNLACFLLKIGSAPNFRPSFTFFTWQTACIGSILSAAAMFFIDETYAVIAICVLILIFLFIHYLCPPKRWGDVSQNLIYHQVRKYLLRLKPEHIKFWRPHIILLINDPRRQTRLIQFCNSMKKGSLYILGHVIVTDDFNTGVHEARLQQQAWTRYISEFSRIKAFVQLTMSPSITWGVRNLVLSAGLGGMRPNIAIMGFYNMDDLRKSRPSVLIPEVPASPAAKMRRRPQQADRAPPKRRRGDTSARLLEGALPTDAIRKEGMISPTDYMVILEDLALRYRLNVAVALGFDKLETPRHDEANTKTYVDLWPIQMSAEVSADGQNVLTTNFDTYTLILQLGHILHSVRAWRNVFAIRVIVFVEYEHEVDEESARVRVLLEKLRIDAHVLVLYLAAGDLNTYELIVNGRSNDFDTEIIVAEALKDEEWWEDLQMLRRQEQDLSSSQELTHLAHILDSSGGVGGGYNPHEHVTQDRRRHSVAEVAAMPRKPDIAALSKLGVSMGIHTTHINDGVLQELGSDIDLDSDLDGPSEDESYQADTIDHFPSAHDPKIPSQRPLLYHASEQGGSIAGSNHNKAGEASSARSGRGRRTKVTDNNSAAVPSYGTMSTSRTLTTRPEESPPTVRIPEIDEMGASLPSQVAEEPRKNTDSFPILEPLQVAEFPSDSSRRARSMSPSRGGRPTPRDGITTPLRPNFSRQSSAARFSSRPVPETRITTDDEASKIGFAPSAPNSPTPRVDRPAFSRQSSLARFSSSPLPETKVSGKEGSRTITFAKQPASRSHSGSHSHHYSRQNSQFSTQGQDGVSKMIPEYIDSSKHHHHLKEDTDTESGSAYSGHTVALSFNDLPSRAQHLILNELMQKYSKDTAVILTTLPTPSEGTSLDEISTFQYLADVELLCSGLPPTLMVLSNNMTVTVSL</sequence>
<feature type="transmembrane region" description="Helical" evidence="6">
    <location>
        <begin position="399"/>
        <end position="419"/>
    </location>
</feature>
<evidence type="ECO:0000313" key="10">
    <source>
        <dbReference type="Proteomes" id="UP001562357"/>
    </source>
</evidence>
<evidence type="ECO:0000256" key="1">
    <source>
        <dbReference type="ARBA" id="ARBA00004141"/>
    </source>
</evidence>
<dbReference type="Proteomes" id="UP001562357">
    <property type="component" value="Unassembled WGS sequence"/>
</dbReference>
<evidence type="ECO:0000256" key="5">
    <source>
        <dbReference type="SAM" id="MobiDB-lite"/>
    </source>
</evidence>
<feature type="transmembrane region" description="Helical" evidence="6">
    <location>
        <begin position="252"/>
        <end position="275"/>
    </location>
</feature>
<feature type="compositionally biased region" description="Polar residues" evidence="5">
    <location>
        <begin position="971"/>
        <end position="992"/>
    </location>
</feature>
<feature type="transmembrane region" description="Helical" evidence="6">
    <location>
        <begin position="425"/>
        <end position="444"/>
    </location>
</feature>
<dbReference type="Gene3D" id="1.20.1740.10">
    <property type="entry name" value="Amino acid/polyamine transporter I"/>
    <property type="match status" value="1"/>
</dbReference>
<feature type="compositionally biased region" description="Acidic residues" evidence="5">
    <location>
        <begin position="898"/>
        <end position="913"/>
    </location>
</feature>
<evidence type="ECO:0000256" key="3">
    <source>
        <dbReference type="ARBA" id="ARBA00022989"/>
    </source>
</evidence>
<feature type="region of interest" description="Disordered" evidence="5">
    <location>
        <begin position="898"/>
        <end position="1179"/>
    </location>
</feature>
<feature type="domain" description="SLC12A transporter C-terminal" evidence="8">
    <location>
        <begin position="492"/>
        <end position="579"/>
    </location>
</feature>
<dbReference type="InterPro" id="IPR018491">
    <property type="entry name" value="SLC12_C"/>
</dbReference>
<gene>
    <name evidence="9" type="primary">g3481</name>
    <name evidence="9" type="ORF">EsDP_00003481</name>
</gene>
<feature type="transmembrane region" description="Helical" evidence="6">
    <location>
        <begin position="88"/>
        <end position="110"/>
    </location>
</feature>
<evidence type="ECO:0008006" key="11">
    <source>
        <dbReference type="Google" id="ProtNLM"/>
    </source>
</evidence>
<protein>
    <recommendedName>
        <fullName evidence="11">Solute carrier family 12 protein</fullName>
    </recommendedName>
</protein>
<feature type="transmembrane region" description="Helical" evidence="6">
    <location>
        <begin position="40"/>
        <end position="67"/>
    </location>
</feature>
<evidence type="ECO:0000256" key="6">
    <source>
        <dbReference type="SAM" id="Phobius"/>
    </source>
</evidence>